<dbReference type="Proteomes" id="UP000701680">
    <property type="component" value="Unassembled WGS sequence"/>
</dbReference>
<evidence type="ECO:0000313" key="4">
    <source>
        <dbReference type="EMBL" id="NSK14989.1"/>
    </source>
</evidence>
<reference evidence="6 7" key="1">
    <citation type="journal article" date="2020" name="Cell Host Microbe">
        <title>Functional and Genomic Variation between Human-Derived Isolates of Lachnospiraceae Reveals Inter- and Intra-Species Diversity.</title>
        <authorList>
            <person name="Sorbara M.T."/>
            <person name="Littmann E.R."/>
            <person name="Fontana E."/>
            <person name="Moody T.U."/>
            <person name="Kohout C.E."/>
            <person name="Gjonbalaj M."/>
            <person name="Eaton V."/>
            <person name="Seok R."/>
            <person name="Leiner I.M."/>
            <person name="Pamer E.G."/>
        </authorList>
    </citation>
    <scope>NUCLEOTIDE SEQUENCE [LARGE SCALE GENOMIC DNA]</scope>
    <source>
        <strain evidence="5 6">MSK.17.11</strain>
        <strain evidence="4 7">MSK.17.38</strain>
    </source>
</reference>
<proteinExistence type="predicted"/>
<sequence length="255" mass="27651">MKKDQRPSQTKKGATVAAVLCFVAAIAIVGTYTFNGYKQTRKNEQLARMEEKDHTNEKTEEANNLVISNEDTDPGSVSGESQQAEKNTPEQQGTSDLSDAGEVQAPQPKPVSGGASAAKFTEDSKLLWPVDGNVLMSFSMDKTVYFSTLDQYKYNPAVIIAGAEGDQVISATSGIVKSIDITAETGTTVNVDIGNGYELFYGQLKEVPVKVGDPVEAKTVLGYVSQPTKYYSVEGCNVYFEMRKDGQPVNPVEYM</sequence>
<dbReference type="EMBL" id="JAAITX010000005">
    <property type="protein sequence ID" value="NVH58763.1"/>
    <property type="molecule type" value="Genomic_DNA"/>
</dbReference>
<feature type="domain" description="M23ase beta-sheet core" evidence="3">
    <location>
        <begin position="156"/>
        <end position="251"/>
    </location>
</feature>
<reference evidence="5" key="2">
    <citation type="submission" date="2020-02" db="EMBL/GenBank/DDBJ databases">
        <authorList>
            <person name="Littmann E."/>
            <person name="Sorbara M."/>
        </authorList>
    </citation>
    <scope>NUCLEOTIDE SEQUENCE</scope>
    <source>
        <strain evidence="5">MSK.17.11</strain>
        <strain evidence="4">MSK.17.38</strain>
    </source>
</reference>
<keyword evidence="2" id="KW-1133">Transmembrane helix</keyword>
<evidence type="ECO:0000256" key="2">
    <source>
        <dbReference type="SAM" id="Phobius"/>
    </source>
</evidence>
<dbReference type="PANTHER" id="PTHR21666:SF270">
    <property type="entry name" value="MUREIN HYDROLASE ACTIVATOR ENVC"/>
    <property type="match status" value="1"/>
</dbReference>
<dbReference type="InterPro" id="IPR016047">
    <property type="entry name" value="M23ase_b-sheet_dom"/>
</dbReference>
<keyword evidence="6" id="KW-1185">Reference proteome</keyword>
<dbReference type="Gene3D" id="2.70.70.10">
    <property type="entry name" value="Glucose Permease (Domain IIA)"/>
    <property type="match status" value="1"/>
</dbReference>
<organism evidence="5 6">
    <name type="scientific">Dorea phocaeensis</name>
    <dbReference type="NCBI Taxonomy" id="2040291"/>
    <lineage>
        <taxon>Bacteria</taxon>
        <taxon>Bacillati</taxon>
        <taxon>Bacillota</taxon>
        <taxon>Clostridia</taxon>
        <taxon>Lachnospirales</taxon>
        <taxon>Lachnospiraceae</taxon>
        <taxon>Dorea</taxon>
    </lineage>
</organism>
<feature type="compositionally biased region" description="Basic and acidic residues" evidence="1">
    <location>
        <begin position="45"/>
        <end position="61"/>
    </location>
</feature>
<dbReference type="SUPFAM" id="SSF51261">
    <property type="entry name" value="Duplicated hybrid motif"/>
    <property type="match status" value="1"/>
</dbReference>
<evidence type="ECO:0000313" key="7">
    <source>
        <dbReference type="Proteomes" id="UP000701680"/>
    </source>
</evidence>
<feature type="region of interest" description="Disordered" evidence="1">
    <location>
        <begin position="45"/>
        <end position="117"/>
    </location>
</feature>
<dbReference type="Proteomes" id="UP000528555">
    <property type="component" value="Unassembled WGS sequence"/>
</dbReference>
<keyword evidence="2" id="KW-0472">Membrane</keyword>
<dbReference type="AlphaFoldDB" id="A0A850HSP8"/>
<dbReference type="InterPro" id="IPR011055">
    <property type="entry name" value="Dup_hybrid_motif"/>
</dbReference>
<keyword evidence="2" id="KW-0812">Transmembrane</keyword>
<dbReference type="PANTHER" id="PTHR21666">
    <property type="entry name" value="PEPTIDASE-RELATED"/>
    <property type="match status" value="1"/>
</dbReference>
<evidence type="ECO:0000259" key="3">
    <source>
        <dbReference type="Pfam" id="PF01551"/>
    </source>
</evidence>
<gene>
    <name evidence="5" type="ORF">G5A66_08915</name>
    <name evidence="4" type="ORF">G5A75_08935</name>
</gene>
<comment type="caution">
    <text evidence="5">The sequence shown here is derived from an EMBL/GenBank/DDBJ whole genome shotgun (WGS) entry which is preliminary data.</text>
</comment>
<protein>
    <submittedName>
        <fullName evidence="5">M23 family metallopeptidase</fullName>
    </submittedName>
</protein>
<dbReference type="RefSeq" id="WP_173814838.1">
    <property type="nucleotide sequence ID" value="NZ_JAAITX010000005.1"/>
</dbReference>
<dbReference type="EMBL" id="JAAIUO010000005">
    <property type="protein sequence ID" value="NSK14989.1"/>
    <property type="molecule type" value="Genomic_DNA"/>
</dbReference>
<dbReference type="GO" id="GO:0004222">
    <property type="term" value="F:metalloendopeptidase activity"/>
    <property type="evidence" value="ECO:0007669"/>
    <property type="project" value="TreeGrafter"/>
</dbReference>
<evidence type="ECO:0000313" key="6">
    <source>
        <dbReference type="Proteomes" id="UP000528555"/>
    </source>
</evidence>
<evidence type="ECO:0000256" key="1">
    <source>
        <dbReference type="SAM" id="MobiDB-lite"/>
    </source>
</evidence>
<feature type="transmembrane region" description="Helical" evidence="2">
    <location>
        <begin position="12"/>
        <end position="34"/>
    </location>
</feature>
<dbReference type="Pfam" id="PF01551">
    <property type="entry name" value="Peptidase_M23"/>
    <property type="match status" value="1"/>
</dbReference>
<dbReference type="InterPro" id="IPR050570">
    <property type="entry name" value="Cell_wall_metabolism_enzyme"/>
</dbReference>
<evidence type="ECO:0000313" key="5">
    <source>
        <dbReference type="EMBL" id="NVH58763.1"/>
    </source>
</evidence>
<accession>A0A850HSP8</accession>
<feature type="compositionally biased region" description="Polar residues" evidence="1">
    <location>
        <begin position="78"/>
        <end position="97"/>
    </location>
</feature>
<dbReference type="CDD" id="cd12797">
    <property type="entry name" value="M23_peptidase"/>
    <property type="match status" value="1"/>
</dbReference>
<name>A0A850HSP8_9FIRM</name>